<dbReference type="AlphaFoldDB" id="A0A382R059"/>
<feature type="region of interest" description="Disordered" evidence="1">
    <location>
        <begin position="51"/>
        <end position="74"/>
    </location>
</feature>
<protein>
    <submittedName>
        <fullName evidence="2">Uncharacterized protein</fullName>
    </submittedName>
</protein>
<evidence type="ECO:0000256" key="1">
    <source>
        <dbReference type="SAM" id="MobiDB-lite"/>
    </source>
</evidence>
<evidence type="ECO:0000313" key="2">
    <source>
        <dbReference type="EMBL" id="SVC91076.1"/>
    </source>
</evidence>
<gene>
    <name evidence="2" type="ORF">METZ01_LOCUS343930</name>
</gene>
<feature type="non-terminal residue" evidence="2">
    <location>
        <position position="1"/>
    </location>
</feature>
<proteinExistence type="predicted"/>
<accession>A0A382R059</accession>
<dbReference type="EMBL" id="UINC01118148">
    <property type="protein sequence ID" value="SVC91076.1"/>
    <property type="molecule type" value="Genomic_DNA"/>
</dbReference>
<reference evidence="2" key="1">
    <citation type="submission" date="2018-05" db="EMBL/GenBank/DDBJ databases">
        <authorList>
            <person name="Lanie J.A."/>
            <person name="Ng W.-L."/>
            <person name="Kazmierczak K.M."/>
            <person name="Andrzejewski T.M."/>
            <person name="Davidsen T.M."/>
            <person name="Wayne K.J."/>
            <person name="Tettelin H."/>
            <person name="Glass J.I."/>
            <person name="Rusch D."/>
            <person name="Podicherti R."/>
            <person name="Tsui H.-C.T."/>
            <person name="Winkler M.E."/>
        </authorList>
    </citation>
    <scope>NUCLEOTIDE SEQUENCE</scope>
</reference>
<name>A0A382R059_9ZZZZ</name>
<organism evidence="2">
    <name type="scientific">marine metagenome</name>
    <dbReference type="NCBI Taxonomy" id="408172"/>
    <lineage>
        <taxon>unclassified sequences</taxon>
        <taxon>metagenomes</taxon>
        <taxon>ecological metagenomes</taxon>
    </lineage>
</organism>
<sequence length="100" mass="11260">NEEERTFAAFGIHKRLVETEGFDPQSDGYYDELDKRMHNAFPHMFVENKTATSNRPAQTVAGVSRSSGAGRKKVRLTPSQVTIAKKLGVPLEEYAKYVKE</sequence>